<dbReference type="InterPro" id="IPR050966">
    <property type="entry name" value="Glutamyl_endopeptidase"/>
</dbReference>
<dbReference type="AlphaFoldDB" id="A0A0G4EAW2"/>
<evidence type="ECO:0000313" key="5">
    <source>
        <dbReference type="Proteomes" id="UP000041254"/>
    </source>
</evidence>
<evidence type="ECO:0000256" key="1">
    <source>
        <dbReference type="ARBA" id="ARBA00022729"/>
    </source>
</evidence>
<organism evidence="4 5">
    <name type="scientific">Vitrella brassicaformis (strain CCMP3155)</name>
    <dbReference type="NCBI Taxonomy" id="1169540"/>
    <lineage>
        <taxon>Eukaryota</taxon>
        <taxon>Sar</taxon>
        <taxon>Alveolata</taxon>
        <taxon>Colpodellida</taxon>
        <taxon>Vitrellaceae</taxon>
        <taxon>Vitrella</taxon>
    </lineage>
</organism>
<dbReference type="InterPro" id="IPR009003">
    <property type="entry name" value="Peptidase_S1_PA"/>
</dbReference>
<gene>
    <name evidence="4" type="ORF">Vbra_3627</name>
</gene>
<dbReference type="InParanoid" id="A0A0G4EAW2"/>
<name>A0A0G4EAW2_VITBC</name>
<dbReference type="VEuPathDB" id="CryptoDB:Vbra_3627"/>
<evidence type="ECO:0000313" key="4">
    <source>
        <dbReference type="EMBL" id="CEL93048.1"/>
    </source>
</evidence>
<dbReference type="InterPro" id="IPR043504">
    <property type="entry name" value="Peptidase_S1_PA_chymotrypsin"/>
</dbReference>
<dbReference type="Gene3D" id="2.40.10.10">
    <property type="entry name" value="Trypsin-like serine proteases"/>
    <property type="match status" value="2"/>
</dbReference>
<accession>A0A0G4EAW2</accession>
<reference evidence="4 5" key="1">
    <citation type="submission" date="2014-11" db="EMBL/GenBank/DDBJ databases">
        <authorList>
            <person name="Zhu J."/>
            <person name="Qi W."/>
            <person name="Song R."/>
        </authorList>
    </citation>
    <scope>NUCLEOTIDE SEQUENCE [LARGE SCALE GENOMIC DNA]</scope>
</reference>
<dbReference type="OrthoDB" id="9028152at2759"/>
<feature type="chain" id="PRO_5005187072" description="Peptidase S1 domain-containing protein" evidence="2">
    <location>
        <begin position="19"/>
        <end position="507"/>
    </location>
</feature>
<feature type="signal peptide" evidence="2">
    <location>
        <begin position="1"/>
        <end position="18"/>
    </location>
</feature>
<evidence type="ECO:0000259" key="3">
    <source>
        <dbReference type="Pfam" id="PF00089"/>
    </source>
</evidence>
<proteinExistence type="predicted"/>
<keyword evidence="1 2" id="KW-0732">Signal</keyword>
<keyword evidence="5" id="KW-1185">Reference proteome</keyword>
<dbReference type="EMBL" id="CDMY01000130">
    <property type="protein sequence ID" value="CEL93048.1"/>
    <property type="molecule type" value="Genomic_DNA"/>
</dbReference>
<dbReference type="InterPro" id="IPR001254">
    <property type="entry name" value="Trypsin_dom"/>
</dbReference>
<sequence>MMGGYLVCLLVLASAVGSERPPITAAESDEERLGEFLTDRRDHQQGGDVDARDSTGVLSRSQALCECETARLRESAVLQRMAALQGLLQKSPVCGEGGYSFASLCLALCQGFDVGEKGITGGGCPPYSANKNLVLPPAIELRRILSSKRPHEAAYLGRIKPREPPNPLSPFDRKAADHLVPPPTNASVWEGLSGLSNRSYAVRGGDVYLVDNVMPEELRNLTTSFCRGGVCPAGSRGGSQAVDQENEIATNEMGPCPESNNRSCHEPDHRILVHDSRQAPFNVVGLLVSDRICTGSLVMEKYVLTNAHCLYTKEGGFASLTSFCPGFHGGEVFDCVRMVESRLATEFIEIADLETFDTHFDFALIELERNPVGSNFFGIRTLCGAVKGGLPYIGYPGDLTVPFKETQWRMPPSNQGPGGRNGDIHFPACRLDGTPARVVDYLTHWGDTAPGMSGSGMYDTDNDGGTYIVAVHTATSSDPAIRENYAVVLTTAVLDVLAAWHEQMESS</sequence>
<dbReference type="Proteomes" id="UP000041254">
    <property type="component" value="Unassembled WGS sequence"/>
</dbReference>
<feature type="domain" description="Peptidase S1" evidence="3">
    <location>
        <begin position="280"/>
        <end position="314"/>
    </location>
</feature>
<protein>
    <recommendedName>
        <fullName evidence="3">Peptidase S1 domain-containing protein</fullName>
    </recommendedName>
</protein>
<dbReference type="PANTHER" id="PTHR15462">
    <property type="entry name" value="SERINE PROTEASE"/>
    <property type="match status" value="1"/>
</dbReference>
<dbReference type="SUPFAM" id="SSF50494">
    <property type="entry name" value="Trypsin-like serine proteases"/>
    <property type="match status" value="1"/>
</dbReference>
<dbReference type="GO" id="GO:0004252">
    <property type="term" value="F:serine-type endopeptidase activity"/>
    <property type="evidence" value="ECO:0007669"/>
    <property type="project" value="InterPro"/>
</dbReference>
<dbReference type="PhylomeDB" id="A0A0G4EAW2"/>
<dbReference type="Pfam" id="PF00089">
    <property type="entry name" value="Trypsin"/>
    <property type="match status" value="1"/>
</dbReference>
<dbReference type="PANTHER" id="PTHR15462:SF8">
    <property type="entry name" value="SERINE PROTEASE"/>
    <property type="match status" value="1"/>
</dbReference>
<dbReference type="GO" id="GO:0006508">
    <property type="term" value="P:proteolysis"/>
    <property type="evidence" value="ECO:0007669"/>
    <property type="project" value="InterPro"/>
</dbReference>
<evidence type="ECO:0000256" key="2">
    <source>
        <dbReference type="SAM" id="SignalP"/>
    </source>
</evidence>